<reference evidence="1 2" key="1">
    <citation type="submission" date="2014-07" db="EMBL/GenBank/DDBJ databases">
        <title>Genome of Chryseobacterium soli DSM 19298.</title>
        <authorList>
            <person name="Stropko S.J."/>
            <person name="Pipes S.E."/>
            <person name="Newman J."/>
        </authorList>
    </citation>
    <scope>NUCLEOTIDE SEQUENCE [LARGE SCALE GENOMIC DNA]</scope>
    <source>
        <strain evidence="1 2">DSM 19298</strain>
    </source>
</reference>
<proteinExistence type="predicted"/>
<dbReference type="OrthoDB" id="1263809at2"/>
<protein>
    <submittedName>
        <fullName evidence="1">Uncharacterized protein</fullName>
    </submittedName>
</protein>
<sequence length="71" mass="8661">MKKNKYSYLMGKSKKEITELLEQDFNYYPADFWFYILSKSWLGRTKALLIYFKEEKVYEVKIKTTYGKINP</sequence>
<name>A0A086A3N4_9FLAO</name>
<dbReference type="RefSeq" id="WP_034713239.1">
    <property type="nucleotide sequence ID" value="NZ_JPRH01000007.1"/>
</dbReference>
<evidence type="ECO:0000313" key="2">
    <source>
        <dbReference type="Proteomes" id="UP000028705"/>
    </source>
</evidence>
<comment type="caution">
    <text evidence="1">The sequence shown here is derived from an EMBL/GenBank/DDBJ whole genome shotgun (WGS) entry which is preliminary data.</text>
</comment>
<dbReference type="AlphaFoldDB" id="A0A086A3N4"/>
<accession>A0A086A3N4</accession>
<dbReference type="STRING" id="445961.IW15_16230"/>
<keyword evidence="2" id="KW-1185">Reference proteome</keyword>
<dbReference type="Proteomes" id="UP000028705">
    <property type="component" value="Unassembled WGS sequence"/>
</dbReference>
<gene>
    <name evidence="1" type="ORF">IW15_16230</name>
</gene>
<dbReference type="EMBL" id="JPRH01000007">
    <property type="protein sequence ID" value="KFF11298.1"/>
    <property type="molecule type" value="Genomic_DNA"/>
</dbReference>
<organism evidence="1 2">
    <name type="scientific">Chryseobacterium soli</name>
    <dbReference type="NCBI Taxonomy" id="445961"/>
    <lineage>
        <taxon>Bacteria</taxon>
        <taxon>Pseudomonadati</taxon>
        <taxon>Bacteroidota</taxon>
        <taxon>Flavobacteriia</taxon>
        <taxon>Flavobacteriales</taxon>
        <taxon>Weeksellaceae</taxon>
        <taxon>Chryseobacterium group</taxon>
        <taxon>Chryseobacterium</taxon>
    </lineage>
</organism>
<evidence type="ECO:0000313" key="1">
    <source>
        <dbReference type="EMBL" id="KFF11298.1"/>
    </source>
</evidence>